<dbReference type="Gene3D" id="2.70.98.10">
    <property type="match status" value="1"/>
</dbReference>
<proteinExistence type="predicted"/>
<keyword evidence="4" id="KW-0732">Signal</keyword>
<comment type="subunit">
    <text evidence="2">Monomer.</text>
</comment>
<name>A0A0E9LY52_9BACT</name>
<evidence type="ECO:0000313" key="5">
    <source>
        <dbReference type="EMBL" id="GAO29805.1"/>
    </source>
</evidence>
<evidence type="ECO:0000256" key="1">
    <source>
        <dbReference type="ARBA" id="ARBA00001913"/>
    </source>
</evidence>
<feature type="signal peptide" evidence="4">
    <location>
        <begin position="1"/>
        <end position="20"/>
    </location>
</feature>
<gene>
    <name evidence="5" type="ORF">JCM15548_12033</name>
</gene>
<dbReference type="AlphaFoldDB" id="A0A0E9LY52"/>
<dbReference type="EMBL" id="BAZW01000013">
    <property type="protein sequence ID" value="GAO29805.1"/>
    <property type="molecule type" value="Genomic_DNA"/>
</dbReference>
<evidence type="ECO:0000256" key="2">
    <source>
        <dbReference type="ARBA" id="ARBA00011245"/>
    </source>
</evidence>
<feature type="chain" id="PRO_5002428622" evidence="4">
    <location>
        <begin position="21"/>
        <end position="85"/>
    </location>
</feature>
<evidence type="ECO:0000313" key="6">
    <source>
        <dbReference type="Proteomes" id="UP000032900"/>
    </source>
</evidence>
<dbReference type="Proteomes" id="UP000032900">
    <property type="component" value="Unassembled WGS sequence"/>
</dbReference>
<comment type="cofactor">
    <cofactor evidence="1">
        <name>Ca(2+)</name>
        <dbReference type="ChEBI" id="CHEBI:29108"/>
    </cofactor>
</comment>
<comment type="caution">
    <text evidence="5">The sequence shown here is derived from an EMBL/GenBank/DDBJ whole genome shotgun (WGS) entry which is preliminary data.</text>
</comment>
<accession>A0A0E9LY52</accession>
<dbReference type="InterPro" id="IPR014718">
    <property type="entry name" value="GH-type_carb-bd"/>
</dbReference>
<evidence type="ECO:0000256" key="4">
    <source>
        <dbReference type="SAM" id="SignalP"/>
    </source>
</evidence>
<keyword evidence="6" id="KW-1185">Reference proteome</keyword>
<sequence>MKGMKNHAVLILLFLTMALAPLEAQHPSYQVASPDGSLELSVKVDERIGWTLKQNGLVVATSPSIAMELEREGVLGHQAAVRRSW</sequence>
<keyword evidence="3" id="KW-0106">Calcium</keyword>
<reference evidence="5 6" key="1">
    <citation type="journal article" date="2015" name="Microbes Environ.">
        <title>Distribution and evolution of nitrogen fixation genes in the phylum bacteroidetes.</title>
        <authorList>
            <person name="Inoue J."/>
            <person name="Oshima K."/>
            <person name="Suda W."/>
            <person name="Sakamoto M."/>
            <person name="Iino T."/>
            <person name="Noda S."/>
            <person name="Hongoh Y."/>
            <person name="Hattori M."/>
            <person name="Ohkuma M."/>
        </authorList>
    </citation>
    <scope>NUCLEOTIDE SEQUENCE [LARGE SCALE GENOMIC DNA]</scope>
    <source>
        <strain evidence="5">JCM 15548</strain>
    </source>
</reference>
<evidence type="ECO:0000256" key="3">
    <source>
        <dbReference type="ARBA" id="ARBA00022837"/>
    </source>
</evidence>
<dbReference type="RefSeq" id="WP_227625610.1">
    <property type="nucleotide sequence ID" value="NZ_BAZW01000013.1"/>
</dbReference>
<organism evidence="5 6">
    <name type="scientific">Geofilum rubicundum JCM 15548</name>
    <dbReference type="NCBI Taxonomy" id="1236989"/>
    <lineage>
        <taxon>Bacteria</taxon>
        <taxon>Pseudomonadati</taxon>
        <taxon>Bacteroidota</taxon>
        <taxon>Bacteroidia</taxon>
        <taxon>Marinilabiliales</taxon>
        <taxon>Marinilabiliaceae</taxon>
        <taxon>Geofilum</taxon>
    </lineage>
</organism>
<dbReference type="STRING" id="1236989.JCM15548_12033"/>
<dbReference type="GO" id="GO:0030246">
    <property type="term" value="F:carbohydrate binding"/>
    <property type="evidence" value="ECO:0007669"/>
    <property type="project" value="InterPro"/>
</dbReference>
<protein>
    <submittedName>
        <fullName evidence="5">Uncharacterized protein</fullName>
    </submittedName>
</protein>